<protein>
    <recommendedName>
        <fullName evidence="3">DUF3024 domain-containing protein</fullName>
    </recommendedName>
</protein>
<evidence type="ECO:0000313" key="1">
    <source>
        <dbReference type="EMBL" id="AWA30933.1"/>
    </source>
</evidence>
<sequence length="110" mass="13419">MIESLEIEELDNYLSYIRPSEELRSKIDIAYRIEKQSVIIFEVTPHWKDPKQKIESNVAKATFVKKDNHWKVFWRRADLKWHSYKPMPIVENLLDFTRLIEKDEYNCFWG</sequence>
<dbReference type="OrthoDB" id="1362002at2"/>
<dbReference type="AlphaFoldDB" id="A0A2S0RGP5"/>
<name>A0A2S0RGP5_9FLAO</name>
<keyword evidence="2" id="KW-1185">Reference proteome</keyword>
<dbReference type="Proteomes" id="UP000244193">
    <property type="component" value="Chromosome"/>
</dbReference>
<proteinExistence type="predicted"/>
<dbReference type="EMBL" id="CP028811">
    <property type="protein sequence ID" value="AWA30933.1"/>
    <property type="molecule type" value="Genomic_DNA"/>
</dbReference>
<dbReference type="InterPro" id="IPR021388">
    <property type="entry name" value="DUF3024"/>
</dbReference>
<organism evidence="1 2">
    <name type="scientific">Flavobacterium magnum</name>
    <dbReference type="NCBI Taxonomy" id="2162713"/>
    <lineage>
        <taxon>Bacteria</taxon>
        <taxon>Pseudomonadati</taxon>
        <taxon>Bacteroidota</taxon>
        <taxon>Flavobacteriia</taxon>
        <taxon>Flavobacteriales</taxon>
        <taxon>Flavobacteriaceae</taxon>
        <taxon>Flavobacterium</taxon>
    </lineage>
</organism>
<reference evidence="1 2" key="1">
    <citation type="submission" date="2018-04" db="EMBL/GenBank/DDBJ databases">
        <title>Genome sequencing of Flavobacterium sp. HYN0048.</title>
        <authorList>
            <person name="Yi H."/>
            <person name="Baek C."/>
        </authorList>
    </citation>
    <scope>NUCLEOTIDE SEQUENCE [LARGE SCALE GENOMIC DNA]</scope>
    <source>
        <strain evidence="1 2">HYN0048</strain>
    </source>
</reference>
<dbReference type="Pfam" id="PF11225">
    <property type="entry name" value="DUF3024"/>
    <property type="match status" value="1"/>
</dbReference>
<evidence type="ECO:0000313" key="2">
    <source>
        <dbReference type="Proteomes" id="UP000244193"/>
    </source>
</evidence>
<gene>
    <name evidence="1" type="ORF">HYN48_13085</name>
</gene>
<dbReference type="KEGG" id="fmg:HYN48_13085"/>
<evidence type="ECO:0008006" key="3">
    <source>
        <dbReference type="Google" id="ProtNLM"/>
    </source>
</evidence>
<accession>A0A2S0RGP5</accession>
<dbReference type="RefSeq" id="WP_108372408.1">
    <property type="nucleotide sequence ID" value="NZ_CP028811.1"/>
</dbReference>